<dbReference type="InterPro" id="IPR003439">
    <property type="entry name" value="ABC_transporter-like_ATP-bd"/>
</dbReference>
<accession>A0A9K3PHL9</accession>
<comment type="subcellular location">
    <subcellularLocation>
        <location evidence="1">Cell membrane</location>
        <topology evidence="1">Multi-pass membrane protein</topology>
    </subcellularLocation>
</comment>
<dbReference type="PROSITE" id="PS50929">
    <property type="entry name" value="ABC_TM1F"/>
    <property type="match status" value="1"/>
</dbReference>
<evidence type="ECO:0000256" key="4">
    <source>
        <dbReference type="ARBA" id="ARBA00022692"/>
    </source>
</evidence>
<dbReference type="SMART" id="SM00382">
    <property type="entry name" value="AAA"/>
    <property type="match status" value="1"/>
</dbReference>
<evidence type="ECO:0000256" key="8">
    <source>
        <dbReference type="ARBA" id="ARBA00023136"/>
    </source>
</evidence>
<dbReference type="GO" id="GO:0015421">
    <property type="term" value="F:ABC-type oligopeptide transporter activity"/>
    <property type="evidence" value="ECO:0007669"/>
    <property type="project" value="TreeGrafter"/>
</dbReference>
<dbReference type="FunFam" id="3.40.50.300:FF:000854">
    <property type="entry name" value="Multidrug ABC transporter ATP-binding protein"/>
    <property type="match status" value="1"/>
</dbReference>
<protein>
    <submittedName>
        <fullName evidence="12">ABC transporter</fullName>
    </submittedName>
</protein>
<dbReference type="PROSITE" id="PS50893">
    <property type="entry name" value="ABC_TRANSPORTER_2"/>
    <property type="match status" value="1"/>
</dbReference>
<dbReference type="GO" id="GO:0005743">
    <property type="term" value="C:mitochondrial inner membrane"/>
    <property type="evidence" value="ECO:0007669"/>
    <property type="project" value="TreeGrafter"/>
</dbReference>
<dbReference type="OrthoDB" id="6500128at2759"/>
<dbReference type="GO" id="GO:0016887">
    <property type="term" value="F:ATP hydrolysis activity"/>
    <property type="evidence" value="ECO:0007669"/>
    <property type="project" value="InterPro"/>
</dbReference>
<keyword evidence="6" id="KW-0067">ATP-binding</keyword>
<keyword evidence="2" id="KW-0813">Transport</keyword>
<dbReference type="CDD" id="cd18572">
    <property type="entry name" value="ABC_6TM_TAP"/>
    <property type="match status" value="1"/>
</dbReference>
<evidence type="ECO:0000313" key="12">
    <source>
        <dbReference type="EMBL" id="KAG7347081.1"/>
    </source>
</evidence>
<gene>
    <name evidence="12" type="ORF">IV203_006150</name>
</gene>
<evidence type="ECO:0000256" key="9">
    <source>
        <dbReference type="SAM" id="Phobius"/>
    </source>
</evidence>
<keyword evidence="3" id="KW-1003">Cell membrane</keyword>
<sequence length="772" mass="84527">MATACSFSAHHQHQTTSLSPFIISRVKSSVQPHRRQTKILTKHRSSSQYRNYRWISASPSSLWTTTTTTTVSTDFDTINNDDDAVASSLYDPFATANKIEPQTKPLPESMSFYAKYLINYFCKTPKLGKKIRGQRRAMWKKLNEQRKNVMTLAGYTSDIVTPSFGFLFLGALMTSIVPNYWGKCIQCVATLSATKGQLLEAIVGLGVTSTLEALFTGIRGSLFWIGGCRANYNVRVKLHRSLLLQEAAFFDTNETGYLLSRLNSDVNKIGQVISYHVNVVLRQFAQFVFGSIYLIKISPKLSLWTFAGIVLVAWLSAVYGDLARQLAEKVQDTFADATAVAETSFSMSETIRAFDGAEIESDKFEAAQSKALELEEVQAWAYGTHKFLSDTLQSILQVGLLVACWAVGKSGGLPASELTTFMFYTGFVLESSNEVGDQWAKIQQAVGASSSVFDLIKRIPVIRDPPASGNASASAPGIVNGAEADSVVTNGHDSANNVAPIIALKNVTVEYEAMERPALMGINANIYSGDRVALVGRSGSGKSSMLRTMLRFYDPSVGAIELDGQDLRKLTRAETASHVSLVEQEPHVFPMSLMENVLYGIDKDDVDSETGKPQYSAKYRKKVADCLSLAGIPVEPGNELGLTLDTRIGEGGRSLSGGQRQRVAIARAIIRSPQLLLLDEPTAALDSESERKVVESLQKAMEQTKSMVMVTHRLGVVRSLDVNRVIVLDRGEIVEEGHPEDLLQDEGSLYAAIAREQGITKMSTLGQNQLTK</sequence>
<dbReference type="PANTHER" id="PTHR43394:SF1">
    <property type="entry name" value="ATP-BINDING CASSETTE SUB-FAMILY B MEMBER 10, MITOCHONDRIAL"/>
    <property type="match status" value="1"/>
</dbReference>
<comment type="caution">
    <text evidence="12">The sequence shown here is derived from an EMBL/GenBank/DDBJ whole genome shotgun (WGS) entry which is preliminary data.</text>
</comment>
<keyword evidence="8 9" id="KW-0472">Membrane</keyword>
<dbReference type="InterPro" id="IPR017871">
    <property type="entry name" value="ABC_transporter-like_CS"/>
</dbReference>
<evidence type="ECO:0000256" key="6">
    <source>
        <dbReference type="ARBA" id="ARBA00022840"/>
    </source>
</evidence>
<dbReference type="PROSITE" id="PS00211">
    <property type="entry name" value="ABC_TRANSPORTER_1"/>
    <property type="match status" value="1"/>
</dbReference>
<dbReference type="InterPro" id="IPR011527">
    <property type="entry name" value="ABC1_TM_dom"/>
</dbReference>
<feature type="domain" description="ABC transmembrane type-1" evidence="11">
    <location>
        <begin position="163"/>
        <end position="444"/>
    </location>
</feature>
<dbReference type="EMBL" id="JAGRRH010000021">
    <property type="protein sequence ID" value="KAG7347081.1"/>
    <property type="molecule type" value="Genomic_DNA"/>
</dbReference>
<dbReference type="InterPro" id="IPR039421">
    <property type="entry name" value="Type_1_exporter"/>
</dbReference>
<evidence type="ECO:0000256" key="3">
    <source>
        <dbReference type="ARBA" id="ARBA00022475"/>
    </source>
</evidence>
<dbReference type="AlphaFoldDB" id="A0A9K3PHL9"/>
<feature type="domain" description="ABC transporter" evidence="10">
    <location>
        <begin position="502"/>
        <end position="755"/>
    </location>
</feature>
<dbReference type="InterPro" id="IPR003593">
    <property type="entry name" value="AAA+_ATPase"/>
</dbReference>
<dbReference type="Pfam" id="PF00005">
    <property type="entry name" value="ABC_tran"/>
    <property type="match status" value="1"/>
</dbReference>
<keyword evidence="4 9" id="KW-0812">Transmembrane</keyword>
<evidence type="ECO:0000259" key="11">
    <source>
        <dbReference type="PROSITE" id="PS50929"/>
    </source>
</evidence>
<dbReference type="GO" id="GO:0005524">
    <property type="term" value="F:ATP binding"/>
    <property type="evidence" value="ECO:0007669"/>
    <property type="project" value="UniProtKB-KW"/>
</dbReference>
<evidence type="ECO:0000256" key="7">
    <source>
        <dbReference type="ARBA" id="ARBA00022989"/>
    </source>
</evidence>
<evidence type="ECO:0000259" key="10">
    <source>
        <dbReference type="PROSITE" id="PS50893"/>
    </source>
</evidence>
<reference evidence="12" key="2">
    <citation type="submission" date="2021-04" db="EMBL/GenBank/DDBJ databases">
        <authorList>
            <person name="Podell S."/>
        </authorList>
    </citation>
    <scope>NUCLEOTIDE SEQUENCE</scope>
    <source>
        <strain evidence="12">Hildebrandi</strain>
    </source>
</reference>
<dbReference type="GO" id="GO:0090374">
    <property type="term" value="P:oligopeptide export from mitochondrion"/>
    <property type="evidence" value="ECO:0007669"/>
    <property type="project" value="TreeGrafter"/>
</dbReference>
<feature type="transmembrane region" description="Helical" evidence="9">
    <location>
        <begin position="301"/>
        <end position="319"/>
    </location>
</feature>
<dbReference type="Proteomes" id="UP000693970">
    <property type="component" value="Unassembled WGS sequence"/>
</dbReference>
<dbReference type="GO" id="GO:0005886">
    <property type="term" value="C:plasma membrane"/>
    <property type="evidence" value="ECO:0007669"/>
    <property type="project" value="UniProtKB-SubCell"/>
</dbReference>
<dbReference type="PANTHER" id="PTHR43394">
    <property type="entry name" value="ATP-DEPENDENT PERMEASE MDL1, MITOCHONDRIAL"/>
    <property type="match status" value="1"/>
</dbReference>
<evidence type="ECO:0000256" key="1">
    <source>
        <dbReference type="ARBA" id="ARBA00004651"/>
    </source>
</evidence>
<evidence type="ECO:0000256" key="2">
    <source>
        <dbReference type="ARBA" id="ARBA00022448"/>
    </source>
</evidence>
<reference evidence="12" key="1">
    <citation type="journal article" date="2021" name="Sci. Rep.">
        <title>Diploid genomic architecture of Nitzschia inconspicua, an elite biomass production diatom.</title>
        <authorList>
            <person name="Oliver A."/>
            <person name="Podell S."/>
            <person name="Pinowska A."/>
            <person name="Traller J.C."/>
            <person name="Smith S.R."/>
            <person name="McClure R."/>
            <person name="Beliaev A."/>
            <person name="Bohutskyi P."/>
            <person name="Hill E.A."/>
            <person name="Rabines A."/>
            <person name="Zheng H."/>
            <person name="Allen L.Z."/>
            <person name="Kuo A."/>
            <person name="Grigoriev I.V."/>
            <person name="Allen A.E."/>
            <person name="Hazlebeck D."/>
            <person name="Allen E.E."/>
        </authorList>
    </citation>
    <scope>NUCLEOTIDE SEQUENCE</scope>
    <source>
        <strain evidence="12">Hildebrandi</strain>
    </source>
</reference>
<keyword evidence="13" id="KW-1185">Reference proteome</keyword>
<evidence type="ECO:0000256" key="5">
    <source>
        <dbReference type="ARBA" id="ARBA00022741"/>
    </source>
</evidence>
<organism evidence="12 13">
    <name type="scientific">Nitzschia inconspicua</name>
    <dbReference type="NCBI Taxonomy" id="303405"/>
    <lineage>
        <taxon>Eukaryota</taxon>
        <taxon>Sar</taxon>
        <taxon>Stramenopiles</taxon>
        <taxon>Ochrophyta</taxon>
        <taxon>Bacillariophyta</taxon>
        <taxon>Bacillariophyceae</taxon>
        <taxon>Bacillariophycidae</taxon>
        <taxon>Bacillariales</taxon>
        <taxon>Bacillariaceae</taxon>
        <taxon>Nitzschia</taxon>
    </lineage>
</organism>
<evidence type="ECO:0000313" key="13">
    <source>
        <dbReference type="Proteomes" id="UP000693970"/>
    </source>
</evidence>
<proteinExistence type="predicted"/>
<keyword evidence="7 9" id="KW-1133">Transmembrane helix</keyword>
<dbReference type="Pfam" id="PF00664">
    <property type="entry name" value="ABC_membrane"/>
    <property type="match status" value="1"/>
</dbReference>
<name>A0A9K3PHL9_9STRA</name>
<keyword evidence="5" id="KW-0547">Nucleotide-binding</keyword>